<proteinExistence type="inferred from homology"/>
<dbReference type="Pfam" id="PF01740">
    <property type="entry name" value="STAS"/>
    <property type="match status" value="1"/>
</dbReference>
<dbReference type="RefSeq" id="WP_354644762.1">
    <property type="nucleotide sequence ID" value="NZ_CP159872.1"/>
</dbReference>
<reference evidence="4" key="1">
    <citation type="submission" date="2024-06" db="EMBL/GenBank/DDBJ databases">
        <title>The genome sequences of Kitasatospora sp. strain HUAS MG31.</title>
        <authorList>
            <person name="Mo P."/>
        </authorList>
    </citation>
    <scope>NUCLEOTIDE SEQUENCE</scope>
    <source>
        <strain evidence="4">HUAS MG31</strain>
    </source>
</reference>
<dbReference type="CDD" id="cd07043">
    <property type="entry name" value="STAS_anti-anti-sigma_factors"/>
    <property type="match status" value="1"/>
</dbReference>
<evidence type="ECO:0000259" key="3">
    <source>
        <dbReference type="PROSITE" id="PS50801"/>
    </source>
</evidence>
<dbReference type="PANTHER" id="PTHR33495">
    <property type="entry name" value="ANTI-SIGMA FACTOR ANTAGONIST TM_1081-RELATED-RELATED"/>
    <property type="match status" value="1"/>
</dbReference>
<dbReference type="InterPro" id="IPR003658">
    <property type="entry name" value="Anti-sigma_ant"/>
</dbReference>
<dbReference type="AlphaFoldDB" id="A0AAU8K8W4"/>
<evidence type="ECO:0000256" key="2">
    <source>
        <dbReference type="RuleBase" id="RU003749"/>
    </source>
</evidence>
<dbReference type="SUPFAM" id="SSF52091">
    <property type="entry name" value="SpoIIaa-like"/>
    <property type="match status" value="1"/>
</dbReference>
<evidence type="ECO:0000313" key="4">
    <source>
        <dbReference type="EMBL" id="XCM83824.1"/>
    </source>
</evidence>
<dbReference type="PROSITE" id="PS50801">
    <property type="entry name" value="STAS"/>
    <property type="match status" value="1"/>
</dbReference>
<comment type="similarity">
    <text evidence="1 2">Belongs to the anti-sigma-factor antagonist family.</text>
</comment>
<protein>
    <recommendedName>
        <fullName evidence="2">Anti-sigma factor antagonist</fullName>
    </recommendedName>
</protein>
<dbReference type="GO" id="GO:0043856">
    <property type="term" value="F:anti-sigma factor antagonist activity"/>
    <property type="evidence" value="ECO:0007669"/>
    <property type="project" value="InterPro"/>
</dbReference>
<dbReference type="KEGG" id="kcm:ABWK59_35360"/>
<feature type="domain" description="STAS" evidence="3">
    <location>
        <begin position="32"/>
        <end position="129"/>
    </location>
</feature>
<accession>A0AAU8K8W4</accession>
<name>A0AAU8K8W4_9ACTN</name>
<organism evidence="4">
    <name type="scientific">Kitasatospora camelliae</name>
    <dbReference type="NCBI Taxonomy" id="3156397"/>
    <lineage>
        <taxon>Bacteria</taxon>
        <taxon>Bacillati</taxon>
        <taxon>Actinomycetota</taxon>
        <taxon>Actinomycetes</taxon>
        <taxon>Kitasatosporales</taxon>
        <taxon>Streptomycetaceae</taxon>
        <taxon>Kitasatospora</taxon>
    </lineage>
</organism>
<sequence length="134" mass="14187">MSPRYGTRFADTGATATLLRITTTTGSGAARIVHLNGQVDQDQRLRLESALERAVADRPPRLVVDLAGLGFCDSTGLNALLKTRIAARAAGLPLVLAAPTSQTRRLLEITGADEVFTIYDSVRAALADTAAHTE</sequence>
<gene>
    <name evidence="4" type="ORF">ABWK59_35360</name>
</gene>
<dbReference type="EMBL" id="CP159872">
    <property type="protein sequence ID" value="XCM83824.1"/>
    <property type="molecule type" value="Genomic_DNA"/>
</dbReference>
<dbReference type="InterPro" id="IPR036513">
    <property type="entry name" value="STAS_dom_sf"/>
</dbReference>
<dbReference type="Gene3D" id="3.30.750.24">
    <property type="entry name" value="STAS domain"/>
    <property type="match status" value="1"/>
</dbReference>
<dbReference type="NCBIfam" id="TIGR00377">
    <property type="entry name" value="ant_ant_sig"/>
    <property type="match status" value="1"/>
</dbReference>
<dbReference type="InterPro" id="IPR002645">
    <property type="entry name" value="STAS_dom"/>
</dbReference>
<dbReference type="PANTHER" id="PTHR33495:SF2">
    <property type="entry name" value="ANTI-SIGMA FACTOR ANTAGONIST TM_1081-RELATED"/>
    <property type="match status" value="1"/>
</dbReference>
<evidence type="ECO:0000256" key="1">
    <source>
        <dbReference type="ARBA" id="ARBA00009013"/>
    </source>
</evidence>